<dbReference type="InterPro" id="IPR011679">
    <property type="entry name" value="ERp29_C"/>
</dbReference>
<dbReference type="FunCoup" id="A0A151ZBI3">
    <property type="interactions" value="532"/>
</dbReference>
<evidence type="ECO:0000256" key="3">
    <source>
        <dbReference type="ARBA" id="ARBA00012723"/>
    </source>
</evidence>
<dbReference type="PRINTS" id="PR00421">
    <property type="entry name" value="THIOREDOXIN"/>
</dbReference>
<dbReference type="Proteomes" id="UP000076078">
    <property type="component" value="Unassembled WGS sequence"/>
</dbReference>
<dbReference type="Pfam" id="PF00085">
    <property type="entry name" value="Thioredoxin"/>
    <property type="match status" value="2"/>
</dbReference>
<protein>
    <recommendedName>
        <fullName evidence="3">protein disulfide-isomerase</fullName>
        <ecNumber evidence="3">5.3.4.1</ecNumber>
    </recommendedName>
</protein>
<dbReference type="FunFam" id="3.40.30.10:FF:000032">
    <property type="entry name" value="Protein disulfide-isomerase A6 homolog"/>
    <property type="match status" value="2"/>
</dbReference>
<feature type="domain" description="Thioredoxin" evidence="11">
    <location>
        <begin position="5"/>
        <end position="131"/>
    </location>
</feature>
<proteinExistence type="inferred from homology"/>
<feature type="signal peptide" evidence="10">
    <location>
        <begin position="1"/>
        <end position="20"/>
    </location>
</feature>
<dbReference type="InterPro" id="IPR013766">
    <property type="entry name" value="Thioredoxin_domain"/>
</dbReference>
<dbReference type="OMA" id="FINEHAG"/>
<dbReference type="SUPFAM" id="SSF52833">
    <property type="entry name" value="Thioredoxin-like"/>
    <property type="match status" value="2"/>
</dbReference>
<dbReference type="GO" id="GO:0006457">
    <property type="term" value="P:protein folding"/>
    <property type="evidence" value="ECO:0007669"/>
    <property type="project" value="TreeGrafter"/>
</dbReference>
<dbReference type="NCBIfam" id="TIGR01126">
    <property type="entry name" value="pdi_dom"/>
    <property type="match status" value="2"/>
</dbReference>
<evidence type="ECO:0000256" key="6">
    <source>
        <dbReference type="ARBA" id="ARBA00023157"/>
    </source>
</evidence>
<dbReference type="Gene3D" id="3.40.30.10">
    <property type="entry name" value="Glutaredoxin"/>
    <property type="match status" value="2"/>
</dbReference>
<dbReference type="GO" id="GO:0005783">
    <property type="term" value="C:endoplasmic reticulum"/>
    <property type="evidence" value="ECO:0007669"/>
    <property type="project" value="InterPro"/>
</dbReference>
<dbReference type="PROSITE" id="PS00194">
    <property type="entry name" value="THIOREDOXIN_1"/>
    <property type="match status" value="2"/>
</dbReference>
<name>A0A151ZBI3_TIELA</name>
<reference evidence="12 13" key="1">
    <citation type="submission" date="2015-12" db="EMBL/GenBank/DDBJ databases">
        <title>Dictyostelia acquired genes for synthesis and detection of signals that induce cell-type specialization by lateral gene transfer from prokaryotes.</title>
        <authorList>
            <person name="Gloeckner G."/>
            <person name="Schaap P."/>
        </authorList>
    </citation>
    <scope>NUCLEOTIDE SEQUENCE [LARGE SCALE GENOMIC DNA]</scope>
    <source>
        <strain evidence="12 13">TK</strain>
    </source>
</reference>
<comment type="similarity">
    <text evidence="2 9">Belongs to the protein disulfide isomerase family.</text>
</comment>
<dbReference type="CDD" id="cd02998">
    <property type="entry name" value="PDI_a_ERp38"/>
    <property type="match status" value="2"/>
</dbReference>
<dbReference type="SUPFAM" id="SSF47933">
    <property type="entry name" value="ERP29 C domain-like"/>
    <property type="match status" value="1"/>
</dbReference>
<dbReference type="STRING" id="361077.A0A151ZBI3"/>
<dbReference type="InterPro" id="IPR005788">
    <property type="entry name" value="PDI_thioredoxin-like_dom"/>
</dbReference>
<evidence type="ECO:0000256" key="8">
    <source>
        <dbReference type="ARBA" id="ARBA00023284"/>
    </source>
</evidence>
<dbReference type="OrthoDB" id="10264505at2759"/>
<dbReference type="InParanoid" id="A0A151ZBI3"/>
<dbReference type="InterPro" id="IPR051063">
    <property type="entry name" value="PDI"/>
</dbReference>
<evidence type="ECO:0000256" key="5">
    <source>
        <dbReference type="ARBA" id="ARBA00022737"/>
    </source>
</evidence>
<evidence type="ECO:0000256" key="9">
    <source>
        <dbReference type="RuleBase" id="RU004208"/>
    </source>
</evidence>
<dbReference type="InterPro" id="IPR036249">
    <property type="entry name" value="Thioredoxin-like_sf"/>
</dbReference>
<evidence type="ECO:0000313" key="13">
    <source>
        <dbReference type="Proteomes" id="UP000076078"/>
    </source>
</evidence>
<evidence type="ECO:0000256" key="10">
    <source>
        <dbReference type="SAM" id="SignalP"/>
    </source>
</evidence>
<organism evidence="12 13">
    <name type="scientific">Tieghemostelium lacteum</name>
    <name type="common">Slime mold</name>
    <name type="synonym">Dictyostelium lacteum</name>
    <dbReference type="NCBI Taxonomy" id="361077"/>
    <lineage>
        <taxon>Eukaryota</taxon>
        <taxon>Amoebozoa</taxon>
        <taxon>Evosea</taxon>
        <taxon>Eumycetozoa</taxon>
        <taxon>Dictyostelia</taxon>
        <taxon>Dictyosteliales</taxon>
        <taxon>Raperosteliaceae</taxon>
        <taxon>Tieghemostelium</taxon>
    </lineage>
</organism>
<dbReference type="PANTHER" id="PTHR45672:SF11">
    <property type="entry name" value="PROTEIN DISULFIDE-ISOMERASE C17H9.14C"/>
    <property type="match status" value="1"/>
</dbReference>
<feature type="domain" description="Thioredoxin" evidence="11">
    <location>
        <begin position="132"/>
        <end position="284"/>
    </location>
</feature>
<evidence type="ECO:0000256" key="4">
    <source>
        <dbReference type="ARBA" id="ARBA00022729"/>
    </source>
</evidence>
<keyword evidence="6" id="KW-1015">Disulfide bond</keyword>
<keyword evidence="5" id="KW-0677">Repeat</keyword>
<dbReference type="Gene3D" id="1.20.1150.12">
    <property type="entry name" value="Endoplasmic reticulum resident protein 29, C-terminal domain"/>
    <property type="match status" value="1"/>
</dbReference>
<dbReference type="PROSITE" id="PS51352">
    <property type="entry name" value="THIOREDOXIN_2"/>
    <property type="match status" value="2"/>
</dbReference>
<evidence type="ECO:0000256" key="1">
    <source>
        <dbReference type="ARBA" id="ARBA00001182"/>
    </source>
</evidence>
<keyword evidence="7 12" id="KW-0413">Isomerase</keyword>
<keyword evidence="13" id="KW-1185">Reference proteome</keyword>
<dbReference type="EC" id="5.3.4.1" evidence="3"/>
<evidence type="ECO:0000256" key="2">
    <source>
        <dbReference type="ARBA" id="ARBA00006347"/>
    </source>
</evidence>
<dbReference type="Pfam" id="PF07749">
    <property type="entry name" value="ERp29"/>
    <property type="match status" value="1"/>
</dbReference>
<dbReference type="CDD" id="cd00238">
    <property type="entry name" value="ERp29c"/>
    <property type="match status" value="1"/>
</dbReference>
<sequence length="362" mass="39755">MRSFIVLSILLVSFLAAVSAEGNVVNLTPENFDSVVDGAKTVFVKFYAPWCGHCKKLAPDYEIIADTFSSSKSVVIAKVDCDVETNKALCSKYDVSGYPTLKIFAKSVEPKDYNGMRSVDEIVTFVNNNAGTNIKIKKAPSNVVDLTPENFEKIVLDSSKDVLVEFFAPWCGHCKKLAPDYEIVANTFANDADVVIAKMDCDAETNKPTCTKYGITGFPTLKYFSKTNKDGEKYEQGRDIDTFVTFINKNAGTKRVKGGKLIQGAGRIETLDAIASKFVESTKDAREKLLAEAETLAKDVAADLKADAAFYIKTMKTIVEKSKDYLTSESARLSKIVQGTVSGKKLDEFTKKINILSSFNQS</sequence>
<keyword evidence="8" id="KW-0676">Redox-active center</keyword>
<dbReference type="GO" id="GO:0003756">
    <property type="term" value="F:protein disulfide isomerase activity"/>
    <property type="evidence" value="ECO:0007669"/>
    <property type="project" value="UniProtKB-EC"/>
</dbReference>
<accession>A0A151ZBI3</accession>
<dbReference type="InterPro" id="IPR036356">
    <property type="entry name" value="ERp29_C_sf"/>
</dbReference>
<dbReference type="AlphaFoldDB" id="A0A151ZBI3"/>
<evidence type="ECO:0000313" key="12">
    <source>
        <dbReference type="EMBL" id="KYQ91306.1"/>
    </source>
</evidence>
<dbReference type="PANTHER" id="PTHR45672">
    <property type="entry name" value="PROTEIN DISULFIDE-ISOMERASE C17H9.14C-RELATED"/>
    <property type="match status" value="1"/>
</dbReference>
<gene>
    <name evidence="12" type="ORF">DLAC_08252</name>
</gene>
<evidence type="ECO:0000256" key="7">
    <source>
        <dbReference type="ARBA" id="ARBA00023235"/>
    </source>
</evidence>
<evidence type="ECO:0000259" key="11">
    <source>
        <dbReference type="PROSITE" id="PS51352"/>
    </source>
</evidence>
<dbReference type="InterPro" id="IPR017937">
    <property type="entry name" value="Thioredoxin_CS"/>
</dbReference>
<comment type="catalytic activity">
    <reaction evidence="1">
        <text>Catalyzes the rearrangement of -S-S- bonds in proteins.</text>
        <dbReference type="EC" id="5.3.4.1"/>
    </reaction>
</comment>
<comment type="caution">
    <text evidence="12">The sequence shown here is derived from an EMBL/GenBank/DDBJ whole genome shotgun (WGS) entry which is preliminary data.</text>
</comment>
<feature type="chain" id="PRO_5007593089" description="protein disulfide-isomerase" evidence="10">
    <location>
        <begin position="21"/>
        <end position="362"/>
    </location>
</feature>
<dbReference type="EMBL" id="LODT01000035">
    <property type="protein sequence ID" value="KYQ91306.1"/>
    <property type="molecule type" value="Genomic_DNA"/>
</dbReference>
<keyword evidence="4 10" id="KW-0732">Signal</keyword>